<evidence type="ECO:0000259" key="2">
    <source>
        <dbReference type="Pfam" id="PF00561"/>
    </source>
</evidence>
<protein>
    <submittedName>
        <fullName evidence="3">Alpha/beta hydrolase</fullName>
    </submittedName>
</protein>
<dbReference type="Pfam" id="PF00561">
    <property type="entry name" value="Abhydrolase_1"/>
    <property type="match status" value="1"/>
</dbReference>
<evidence type="ECO:0000256" key="1">
    <source>
        <dbReference type="SAM" id="MobiDB-lite"/>
    </source>
</evidence>
<gene>
    <name evidence="3" type="ORF">CLG96_11895</name>
</gene>
<proteinExistence type="predicted"/>
<dbReference type="EMBL" id="NWBU01000010">
    <property type="protein sequence ID" value="PTQ09865.1"/>
    <property type="molecule type" value="Genomic_DNA"/>
</dbReference>
<sequence>MPHTSPLDAASLAPSHDAPQHRPRPLPLFLDLLRNETAENPDRMRAALKGLRAYQNAPRPPRPPAMPVVAEAGRARLRDYGGEGPPIVFVPSLINPPNVLDLTPEKSLLRWLATQGVRPLLVDWGDPGAEDRNMSVAGHVEQLLLPMLDALGEPATLAGYCVGGTMALAAAARAPVRSLVLLATPWHFSGFPEGARSFLADLWERAAPLADHLGLLPIEVLQTSFWQLDRTRTIAKFEGFSTVDPDSDTARGFVALEDWASDGPPLTYAAGRELIEDFFTADLPGRSEWQVGGAPVDPAALSCPVLNIISSKDRIVPAASAPQLGERKMLDLGHVGMVVGSRARTSLWEPLAHWLLRS</sequence>
<dbReference type="AlphaFoldDB" id="A0A2T5FVS0"/>
<dbReference type="OrthoDB" id="9767934at2"/>
<evidence type="ECO:0000313" key="4">
    <source>
        <dbReference type="Proteomes" id="UP000244162"/>
    </source>
</evidence>
<dbReference type="Gene3D" id="3.40.50.1820">
    <property type="entry name" value="alpha/beta hydrolase"/>
    <property type="match status" value="1"/>
</dbReference>
<feature type="domain" description="AB hydrolase-1" evidence="2">
    <location>
        <begin position="108"/>
        <end position="325"/>
    </location>
</feature>
<evidence type="ECO:0000313" key="3">
    <source>
        <dbReference type="EMBL" id="PTQ09865.1"/>
    </source>
</evidence>
<comment type="caution">
    <text evidence="3">The sequence shown here is derived from an EMBL/GenBank/DDBJ whole genome shotgun (WGS) entry which is preliminary data.</text>
</comment>
<keyword evidence="4" id="KW-1185">Reference proteome</keyword>
<dbReference type="InterPro" id="IPR000073">
    <property type="entry name" value="AB_hydrolase_1"/>
</dbReference>
<accession>A0A2T5FVS0</accession>
<feature type="region of interest" description="Disordered" evidence="1">
    <location>
        <begin position="1"/>
        <end position="25"/>
    </location>
</feature>
<dbReference type="InterPro" id="IPR029058">
    <property type="entry name" value="AB_hydrolase_fold"/>
</dbReference>
<dbReference type="GO" id="GO:0016787">
    <property type="term" value="F:hydrolase activity"/>
    <property type="evidence" value="ECO:0007669"/>
    <property type="project" value="UniProtKB-KW"/>
</dbReference>
<name>A0A2T5FVS0_9SPHN</name>
<keyword evidence="3" id="KW-0378">Hydrolase</keyword>
<organism evidence="3 4">
    <name type="scientific">Sphingomonas oleivorans</name>
    <dbReference type="NCBI Taxonomy" id="1735121"/>
    <lineage>
        <taxon>Bacteria</taxon>
        <taxon>Pseudomonadati</taxon>
        <taxon>Pseudomonadota</taxon>
        <taxon>Alphaproteobacteria</taxon>
        <taxon>Sphingomonadales</taxon>
        <taxon>Sphingomonadaceae</taxon>
        <taxon>Sphingomonas</taxon>
    </lineage>
</organism>
<dbReference type="SUPFAM" id="SSF53474">
    <property type="entry name" value="alpha/beta-Hydrolases"/>
    <property type="match status" value="1"/>
</dbReference>
<dbReference type="PANTHER" id="PTHR36837:SF2">
    <property type="entry name" value="POLY(3-HYDROXYALKANOATE) POLYMERASE SUBUNIT PHAC"/>
    <property type="match status" value="1"/>
</dbReference>
<dbReference type="InterPro" id="IPR051321">
    <property type="entry name" value="PHA/PHB_synthase"/>
</dbReference>
<reference evidence="3 4" key="1">
    <citation type="submission" date="2017-09" db="EMBL/GenBank/DDBJ databases">
        <title>Sphingomonas panjinensis sp.nov., isolated from oil-contaminated soil.</title>
        <authorList>
            <person name="Wang L."/>
            <person name="Chen L."/>
        </authorList>
    </citation>
    <scope>NUCLEOTIDE SEQUENCE [LARGE SCALE GENOMIC DNA]</scope>
    <source>
        <strain evidence="3 4">FW-11</strain>
    </source>
</reference>
<dbReference type="PANTHER" id="PTHR36837">
    <property type="entry name" value="POLY(3-HYDROXYALKANOATE) POLYMERASE SUBUNIT PHAC"/>
    <property type="match status" value="1"/>
</dbReference>
<dbReference type="Proteomes" id="UP000244162">
    <property type="component" value="Unassembled WGS sequence"/>
</dbReference>